<proteinExistence type="predicted"/>
<evidence type="ECO:0008006" key="3">
    <source>
        <dbReference type="Google" id="ProtNLM"/>
    </source>
</evidence>
<dbReference type="VEuPathDB" id="FungiDB:CC1G_07458"/>
<protein>
    <recommendedName>
        <fullName evidence="3">BTB domain-containing protein</fullName>
    </recommendedName>
</protein>
<dbReference type="EMBL" id="AACS02000009">
    <property type="protein sequence ID" value="EAU89733.2"/>
    <property type="molecule type" value="Genomic_DNA"/>
</dbReference>
<sequence length="283" mass="31475">MFSFSLEGRATSSEGKDESIPIVLEGHKKDDFASLLKVLYPSFDDVTNNFKLVKNEWIGVLRLSTTWEMTRVRNHAIQSLSSLRLSFVEKVTLAREFRVSDWLEDGIVGLVMGDPVPLKDLETLGLDTAAKILSARDYNAIERIKPRLGLGFTFLRETLKCTSCNNVPIPACGCRRTLLNTALLTCIHSLPSPSTVQLGQRVRQIYENVSVPHNSIRCLCGAAITYVYCDPCRSNVLSVRVTPVLEAFKIIDERFGVEIEECRRAGMAERGESADCGINKSTA</sequence>
<gene>
    <name evidence="1" type="ORF">CC1G_07458</name>
</gene>
<dbReference type="OrthoDB" id="2367075at2759"/>
<dbReference type="InParanoid" id="A8NB88"/>
<dbReference type="RefSeq" id="XP_001832087.2">
    <property type="nucleotide sequence ID" value="XM_001832035.2"/>
</dbReference>
<dbReference type="AlphaFoldDB" id="A8NB88"/>
<evidence type="ECO:0000313" key="1">
    <source>
        <dbReference type="EMBL" id="EAU89733.2"/>
    </source>
</evidence>
<comment type="caution">
    <text evidence="1">The sequence shown here is derived from an EMBL/GenBank/DDBJ whole genome shotgun (WGS) entry which is preliminary data.</text>
</comment>
<name>A8NB88_COPC7</name>
<dbReference type="KEGG" id="cci:CC1G_07458"/>
<dbReference type="Proteomes" id="UP000001861">
    <property type="component" value="Unassembled WGS sequence"/>
</dbReference>
<evidence type="ECO:0000313" key="2">
    <source>
        <dbReference type="Proteomes" id="UP000001861"/>
    </source>
</evidence>
<organism evidence="1 2">
    <name type="scientific">Coprinopsis cinerea (strain Okayama-7 / 130 / ATCC MYA-4618 / FGSC 9003)</name>
    <name type="common">Inky cap fungus</name>
    <name type="synonym">Hormographiella aspergillata</name>
    <dbReference type="NCBI Taxonomy" id="240176"/>
    <lineage>
        <taxon>Eukaryota</taxon>
        <taxon>Fungi</taxon>
        <taxon>Dikarya</taxon>
        <taxon>Basidiomycota</taxon>
        <taxon>Agaricomycotina</taxon>
        <taxon>Agaricomycetes</taxon>
        <taxon>Agaricomycetidae</taxon>
        <taxon>Agaricales</taxon>
        <taxon>Agaricineae</taxon>
        <taxon>Psathyrellaceae</taxon>
        <taxon>Coprinopsis</taxon>
    </lineage>
</organism>
<reference evidence="1 2" key="1">
    <citation type="journal article" date="2010" name="Proc. Natl. Acad. Sci. U.S.A.">
        <title>Insights into evolution of multicellular fungi from the assembled chromosomes of the mushroom Coprinopsis cinerea (Coprinus cinereus).</title>
        <authorList>
            <person name="Stajich J.E."/>
            <person name="Wilke S.K."/>
            <person name="Ahren D."/>
            <person name="Au C.H."/>
            <person name="Birren B.W."/>
            <person name="Borodovsky M."/>
            <person name="Burns C."/>
            <person name="Canback B."/>
            <person name="Casselton L.A."/>
            <person name="Cheng C.K."/>
            <person name="Deng J."/>
            <person name="Dietrich F.S."/>
            <person name="Fargo D.C."/>
            <person name="Farman M.L."/>
            <person name="Gathman A.C."/>
            <person name="Goldberg J."/>
            <person name="Guigo R."/>
            <person name="Hoegger P.J."/>
            <person name="Hooker J.B."/>
            <person name="Huggins A."/>
            <person name="James T.Y."/>
            <person name="Kamada T."/>
            <person name="Kilaru S."/>
            <person name="Kodira C."/>
            <person name="Kues U."/>
            <person name="Kupfer D."/>
            <person name="Kwan H.S."/>
            <person name="Lomsadze A."/>
            <person name="Li W."/>
            <person name="Lilly W.W."/>
            <person name="Ma L.J."/>
            <person name="Mackey A.J."/>
            <person name="Manning G."/>
            <person name="Martin F."/>
            <person name="Muraguchi H."/>
            <person name="Natvig D.O."/>
            <person name="Palmerini H."/>
            <person name="Ramesh M.A."/>
            <person name="Rehmeyer C.J."/>
            <person name="Roe B.A."/>
            <person name="Shenoy N."/>
            <person name="Stanke M."/>
            <person name="Ter-Hovhannisyan V."/>
            <person name="Tunlid A."/>
            <person name="Velagapudi R."/>
            <person name="Vision T.J."/>
            <person name="Zeng Q."/>
            <person name="Zolan M.E."/>
            <person name="Pukkila P.J."/>
        </authorList>
    </citation>
    <scope>NUCLEOTIDE SEQUENCE [LARGE SCALE GENOMIC DNA]</scope>
    <source>
        <strain evidence="2">Okayama-7 / 130 / ATCC MYA-4618 / FGSC 9003</strain>
    </source>
</reference>
<accession>A8NB88</accession>
<keyword evidence="2" id="KW-1185">Reference proteome</keyword>
<dbReference type="GeneID" id="6008571"/>
<dbReference type="HOGENOM" id="CLU_047592_2_0_1"/>